<reference evidence="5" key="2">
    <citation type="journal article" date="2019" name="Int. J. Syst. Evol. Microbiol.">
        <title>The Global Catalogue of Microorganisms (GCM) 10K type strain sequencing project: providing services to taxonomists for standard genome sequencing and annotation.</title>
        <authorList>
            <consortium name="The Broad Institute Genomics Platform"/>
            <consortium name="The Broad Institute Genome Sequencing Center for Infectious Disease"/>
            <person name="Wu L."/>
            <person name="Ma J."/>
        </authorList>
    </citation>
    <scope>NUCLEOTIDE SEQUENCE [LARGE SCALE GENOMIC DNA]</scope>
    <source>
        <strain evidence="5">KCTC 52606</strain>
    </source>
</reference>
<feature type="non-terminal residue" evidence="2">
    <location>
        <position position="1"/>
    </location>
</feature>
<evidence type="ECO:0000256" key="1">
    <source>
        <dbReference type="SAM" id="Phobius"/>
    </source>
</evidence>
<evidence type="ECO:0000313" key="2">
    <source>
        <dbReference type="EMBL" id="MFC3100575.1"/>
    </source>
</evidence>
<dbReference type="EMBL" id="JBHRSU010000017">
    <property type="protein sequence ID" value="MFC3100579.1"/>
    <property type="molecule type" value="Genomic_DNA"/>
</dbReference>
<dbReference type="EMBL" id="JBHRSU010000024">
    <property type="protein sequence ID" value="MFC3100669.1"/>
    <property type="molecule type" value="Genomic_DNA"/>
</dbReference>
<evidence type="ECO:0000313" key="3">
    <source>
        <dbReference type="EMBL" id="MFC3100579.1"/>
    </source>
</evidence>
<evidence type="ECO:0000313" key="4">
    <source>
        <dbReference type="EMBL" id="MFC3100669.1"/>
    </source>
</evidence>
<keyword evidence="5" id="KW-1185">Reference proteome</keyword>
<dbReference type="EMBL" id="JBHRSU010000016">
    <property type="protein sequence ID" value="MFC3100575.1"/>
    <property type="molecule type" value="Genomic_DNA"/>
</dbReference>
<sequence>MFCRLKDFRRIATRYDKLARNFLSAVCLAAAVAFWL</sequence>
<feature type="transmembrane region" description="Helical" evidence="1">
    <location>
        <begin position="18"/>
        <end position="35"/>
    </location>
</feature>
<keyword evidence="1" id="KW-0812">Transmembrane</keyword>
<proteinExistence type="predicted"/>
<evidence type="ECO:0000313" key="5">
    <source>
        <dbReference type="Proteomes" id="UP001595378"/>
    </source>
</evidence>
<protein>
    <submittedName>
        <fullName evidence="2">IS5/IS1182 family transposase</fullName>
    </submittedName>
</protein>
<organism evidence="2 5">
    <name type="scientific">Alteraurantiacibacter lauratis</name>
    <dbReference type="NCBI Taxonomy" id="2054627"/>
    <lineage>
        <taxon>Bacteria</taxon>
        <taxon>Pseudomonadati</taxon>
        <taxon>Pseudomonadota</taxon>
        <taxon>Alphaproteobacteria</taxon>
        <taxon>Sphingomonadales</taxon>
        <taxon>Erythrobacteraceae</taxon>
        <taxon>Alteraurantiacibacter</taxon>
    </lineage>
</organism>
<reference evidence="2" key="1">
    <citation type="journal article" date="2014" name="Int. J. Syst. Evol. Microbiol.">
        <title>Complete genome of a new Firmicutes species belonging to the dominant human colonic microbiota ('Ruminococcus bicirculans') reveals two chromosomes and a selective capacity to utilize plant glucans.</title>
        <authorList>
            <consortium name="NISC Comparative Sequencing Program"/>
            <person name="Wegmann U."/>
            <person name="Louis P."/>
            <person name="Goesmann A."/>
            <person name="Henrissat B."/>
            <person name="Duncan S.H."/>
            <person name="Flint H.J."/>
        </authorList>
    </citation>
    <scope>NUCLEOTIDE SEQUENCE</scope>
    <source>
        <strain evidence="2">KCTC 52606</strain>
    </source>
</reference>
<comment type="caution">
    <text evidence="2">The sequence shown here is derived from an EMBL/GenBank/DDBJ whole genome shotgun (WGS) entry which is preliminary data.</text>
</comment>
<accession>A0ABV7EGP5</accession>
<reference evidence="2" key="3">
    <citation type="submission" date="2024-09" db="EMBL/GenBank/DDBJ databases">
        <authorList>
            <person name="Sun Q."/>
            <person name="Mori K."/>
        </authorList>
    </citation>
    <scope>NUCLEOTIDE SEQUENCE</scope>
    <source>
        <strain evidence="2">KCTC 52606</strain>
    </source>
</reference>
<keyword evidence="1" id="KW-0472">Membrane</keyword>
<keyword evidence="1" id="KW-1133">Transmembrane helix</keyword>
<name>A0ABV7EGP5_9SPHN</name>
<gene>
    <name evidence="2" type="ORF">ACFODK_06710</name>
    <name evidence="3" type="ORF">ACFODK_06735</name>
    <name evidence="4" type="ORF">ACFODK_07205</name>
</gene>
<dbReference type="Proteomes" id="UP001595378">
    <property type="component" value="Unassembled WGS sequence"/>
</dbReference>